<comment type="caution">
    <text evidence="1">The sequence shown here is derived from an EMBL/GenBank/DDBJ whole genome shotgun (WGS) entry which is preliminary data.</text>
</comment>
<evidence type="ECO:0000313" key="1">
    <source>
        <dbReference type="EMBL" id="KAK7275817.1"/>
    </source>
</evidence>
<dbReference type="Proteomes" id="UP001372338">
    <property type="component" value="Unassembled WGS sequence"/>
</dbReference>
<proteinExistence type="predicted"/>
<reference evidence="1 2" key="1">
    <citation type="submission" date="2024-01" db="EMBL/GenBank/DDBJ databases">
        <title>The genomes of 5 underutilized Papilionoideae crops provide insights into root nodulation and disease resistanc.</title>
        <authorList>
            <person name="Yuan L."/>
        </authorList>
    </citation>
    <scope>NUCLEOTIDE SEQUENCE [LARGE SCALE GENOMIC DNA]</scope>
    <source>
        <strain evidence="1">ZHUSHIDOU_FW_LH</strain>
        <tissue evidence="1">Leaf</tissue>
    </source>
</reference>
<dbReference type="AlphaFoldDB" id="A0AAN9FG82"/>
<dbReference type="EMBL" id="JAYWIO010000003">
    <property type="protein sequence ID" value="KAK7275817.1"/>
    <property type="molecule type" value="Genomic_DNA"/>
</dbReference>
<evidence type="ECO:0000313" key="2">
    <source>
        <dbReference type="Proteomes" id="UP001372338"/>
    </source>
</evidence>
<sequence length="72" mass="8327">MLGCSVERPPKMPFLAKALHFYPCLLERTQAQEGNRKIGSDRRRMMQKMKSYRENCQRRGMVEIAVAALKIG</sequence>
<keyword evidence="2" id="KW-1185">Reference proteome</keyword>
<accession>A0AAN9FG82</accession>
<gene>
    <name evidence="1" type="ORF">RIF29_16941</name>
</gene>
<organism evidence="1 2">
    <name type="scientific">Crotalaria pallida</name>
    <name type="common">Smooth rattlebox</name>
    <name type="synonym">Crotalaria striata</name>
    <dbReference type="NCBI Taxonomy" id="3830"/>
    <lineage>
        <taxon>Eukaryota</taxon>
        <taxon>Viridiplantae</taxon>
        <taxon>Streptophyta</taxon>
        <taxon>Embryophyta</taxon>
        <taxon>Tracheophyta</taxon>
        <taxon>Spermatophyta</taxon>
        <taxon>Magnoliopsida</taxon>
        <taxon>eudicotyledons</taxon>
        <taxon>Gunneridae</taxon>
        <taxon>Pentapetalae</taxon>
        <taxon>rosids</taxon>
        <taxon>fabids</taxon>
        <taxon>Fabales</taxon>
        <taxon>Fabaceae</taxon>
        <taxon>Papilionoideae</taxon>
        <taxon>50 kb inversion clade</taxon>
        <taxon>genistoids sensu lato</taxon>
        <taxon>core genistoids</taxon>
        <taxon>Crotalarieae</taxon>
        <taxon>Crotalaria</taxon>
    </lineage>
</organism>
<name>A0AAN9FG82_CROPI</name>
<protein>
    <submittedName>
        <fullName evidence="1">Uncharacterized protein</fullName>
    </submittedName>
</protein>